<feature type="compositionally biased region" description="Basic residues" evidence="1">
    <location>
        <begin position="247"/>
        <end position="257"/>
    </location>
</feature>
<dbReference type="AGR" id="WB:WBGene00011200"/>
<dbReference type="OrthoDB" id="5837867at2759"/>
<feature type="transmembrane region" description="Helical" evidence="2">
    <location>
        <begin position="21"/>
        <end position="41"/>
    </location>
</feature>
<evidence type="ECO:0000313" key="3">
    <source>
        <dbReference type="EMBL" id="CAA90764.1"/>
    </source>
</evidence>
<dbReference type="HOGENOM" id="CLU_922100_0_0_1"/>
<evidence type="ECO:0000256" key="1">
    <source>
        <dbReference type="SAM" id="MobiDB-lite"/>
    </source>
</evidence>
<gene>
    <name evidence="3" type="ORF">CELE_R10E4.3</name>
    <name evidence="3 5" type="ORF">R10E4.3</name>
</gene>
<reference evidence="3 4" key="1">
    <citation type="journal article" date="1998" name="Science">
        <title>Genome sequence of the nematode C. elegans: a platform for investigating biology.</title>
        <authorList>
            <consortium name="The C. elegans sequencing consortium"/>
            <person name="Sulson J.E."/>
            <person name="Waterston R."/>
        </authorList>
    </citation>
    <scope>NUCLEOTIDE SEQUENCE [LARGE SCALE GENOMIC DNA]</scope>
    <source>
        <strain evidence="3 4">Bristol N2</strain>
    </source>
</reference>
<dbReference type="Proteomes" id="UP000001940">
    <property type="component" value="Chromosome III"/>
</dbReference>
<dbReference type="GeneID" id="187769"/>
<dbReference type="AlphaFoldDB" id="Q21901"/>
<dbReference type="Bgee" id="WBGene00011200">
    <property type="expression patterns" value="Expressed in adult organism and 1 other cell type or tissue"/>
</dbReference>
<dbReference type="OMA" id="YFWLYPT"/>
<organism evidence="3 4">
    <name type="scientific">Caenorhabditis elegans</name>
    <dbReference type="NCBI Taxonomy" id="6239"/>
    <lineage>
        <taxon>Eukaryota</taxon>
        <taxon>Metazoa</taxon>
        <taxon>Ecdysozoa</taxon>
        <taxon>Nematoda</taxon>
        <taxon>Chromadorea</taxon>
        <taxon>Rhabditida</taxon>
        <taxon>Rhabditina</taxon>
        <taxon>Rhabditomorpha</taxon>
        <taxon>Rhabditoidea</taxon>
        <taxon>Rhabditidae</taxon>
        <taxon>Peloderinae</taxon>
        <taxon>Caenorhabditis</taxon>
    </lineage>
</organism>
<feature type="compositionally biased region" description="Basic residues" evidence="1">
    <location>
        <begin position="296"/>
        <end position="305"/>
    </location>
</feature>
<dbReference type="eggNOG" id="ENOG502TH11">
    <property type="taxonomic scope" value="Eukaryota"/>
</dbReference>
<dbReference type="WormBase" id="R10E4.3">
    <property type="protein sequence ID" value="CE03557"/>
    <property type="gene ID" value="WBGene00011200"/>
</dbReference>
<sequence>MTSASSQEEDGSEEDEHFKSILLIIMFGAQFVCFLIAWFWFYPRDEPPNNQIMHKLEKDTAKSRIAGGTVRPISRLTSREIRFLAHHDTCHERGFELTEDDKKLLKLAKEGEINHLKHVSKLFDDLTMNCGSIIVKRGASIETNFNNETMEQFDNDETAGIEYLVPLKRSKEEKEKKKKRKTKERMDALDELTRVTSNDRIPLLSRIVHHNQPSRKTLKPATSTIRERTLETQSTMEDDKTQLKVIRKPSSRPHKKPSTMESAVKKKKSAATLKTVRKTTRDELSLATTLEETTRSKKNPLSKEP</sequence>
<dbReference type="RefSeq" id="NP_497857.1">
    <property type="nucleotide sequence ID" value="NM_065456.1"/>
</dbReference>
<keyword evidence="2" id="KW-0472">Membrane</keyword>
<dbReference type="CTD" id="187769"/>
<evidence type="ECO:0000313" key="5">
    <source>
        <dbReference type="WormBase" id="R10E4.3"/>
    </source>
</evidence>
<evidence type="ECO:0000313" key="4">
    <source>
        <dbReference type="Proteomes" id="UP000001940"/>
    </source>
</evidence>
<dbReference type="PaxDb" id="6239-R10E4.3"/>
<protein>
    <submittedName>
        <fullName evidence="3">Uncharacterized protein</fullName>
    </submittedName>
</protein>
<proteinExistence type="predicted"/>
<keyword evidence="2" id="KW-0812">Transmembrane</keyword>
<dbReference type="KEGG" id="cel:CELE_R10E4.3"/>
<accession>Q21901</accession>
<keyword evidence="4" id="KW-1185">Reference proteome</keyword>
<dbReference type="FunCoup" id="Q21901">
    <property type="interactions" value="811"/>
</dbReference>
<name>Q21901_CAEEL</name>
<keyword evidence="2" id="KW-1133">Transmembrane helix</keyword>
<dbReference type="UCSC" id="R10E4.3">
    <property type="organism name" value="c. elegans"/>
</dbReference>
<evidence type="ECO:0000256" key="2">
    <source>
        <dbReference type="SAM" id="Phobius"/>
    </source>
</evidence>
<dbReference type="PIR" id="T24129">
    <property type="entry name" value="T24129"/>
</dbReference>
<feature type="region of interest" description="Disordered" evidence="1">
    <location>
        <begin position="247"/>
        <end position="305"/>
    </location>
</feature>
<dbReference type="EMBL" id="BX284603">
    <property type="protein sequence ID" value="CAA90764.1"/>
    <property type="molecule type" value="Genomic_DNA"/>
</dbReference>
<dbReference type="InParanoid" id="Q21901"/>